<keyword evidence="2" id="KW-1003">Cell membrane</keyword>
<evidence type="ECO:0000256" key="3">
    <source>
        <dbReference type="ARBA" id="ARBA00022692"/>
    </source>
</evidence>
<feature type="transmembrane region" description="Helical" evidence="6">
    <location>
        <begin position="51"/>
        <end position="71"/>
    </location>
</feature>
<reference evidence="7" key="2">
    <citation type="submission" date="2022-09" db="EMBL/GenBank/DDBJ databases">
        <title>Aerococcus urinae taxonomy study.</title>
        <authorList>
            <person name="Christensen J."/>
            <person name="Senneby E."/>
        </authorList>
    </citation>
    <scope>NUCLEOTIDE SEQUENCE</scope>
    <source>
        <strain evidence="7">LUND-41-B12</strain>
    </source>
</reference>
<dbReference type="PANTHER" id="PTHR30509:SF27">
    <property type="entry name" value="UPF0421 PROTEIN YGAE"/>
    <property type="match status" value="1"/>
</dbReference>
<keyword evidence="3 6" id="KW-0812">Transmembrane</keyword>
<name>A0A1E9PER9_9LACT</name>
<dbReference type="Proteomes" id="UP001069047">
    <property type="component" value="Unassembled WGS sequence"/>
</dbReference>
<accession>A0A1E9PER9</accession>
<keyword evidence="9" id="KW-1185">Reference proteome</keyword>
<gene>
    <name evidence="8" type="ORF">DBT44_0007555</name>
    <name evidence="7" type="ORF">ODY61_08020</name>
</gene>
<evidence type="ECO:0000313" key="8">
    <source>
        <dbReference type="EMBL" id="WWC54241.1"/>
    </source>
</evidence>
<feature type="transmembrane region" description="Helical" evidence="6">
    <location>
        <begin position="77"/>
        <end position="93"/>
    </location>
</feature>
<proteinExistence type="predicted"/>
<keyword evidence="5 6" id="KW-0472">Membrane</keyword>
<evidence type="ECO:0000313" key="10">
    <source>
        <dbReference type="Proteomes" id="UP001069047"/>
    </source>
</evidence>
<evidence type="ECO:0000256" key="2">
    <source>
        <dbReference type="ARBA" id="ARBA00022475"/>
    </source>
</evidence>
<reference evidence="8" key="3">
    <citation type="submission" date="2024-02" db="EMBL/GenBank/DDBJ databases">
        <authorList>
            <person name="Choi B."/>
        </authorList>
    </citation>
    <scope>NUCLEOTIDE SEQUENCE</scope>
    <source>
        <strain evidence="8">UMB1016</strain>
    </source>
</reference>
<evidence type="ECO:0000256" key="6">
    <source>
        <dbReference type="SAM" id="Phobius"/>
    </source>
</evidence>
<dbReference type="Proteomes" id="UP000250354">
    <property type="component" value="Chromosome"/>
</dbReference>
<protein>
    <submittedName>
        <fullName evidence="7">Aromatic acid exporter family protein</fullName>
    </submittedName>
</protein>
<keyword evidence="4 6" id="KW-1133">Transmembrane helix</keyword>
<feature type="transmembrane region" description="Helical" evidence="6">
    <location>
        <begin position="12"/>
        <end position="39"/>
    </location>
</feature>
<dbReference type="GO" id="GO:0005886">
    <property type="term" value="C:plasma membrane"/>
    <property type="evidence" value="ECO:0007669"/>
    <property type="project" value="UniProtKB-SubCell"/>
</dbReference>
<evidence type="ECO:0000256" key="1">
    <source>
        <dbReference type="ARBA" id="ARBA00004651"/>
    </source>
</evidence>
<dbReference type="GeneID" id="86859167"/>
<feature type="transmembrane region" description="Helical" evidence="6">
    <location>
        <begin position="120"/>
        <end position="145"/>
    </location>
</feature>
<sequence>MKLGARTIKTGIGVMLAMVISSLLPHIEIMQPTFVAVLGLQQSVKKTWYTLFRRGAAAFLGGLTAVVMSYFFGNSPIVVGLTVIIFIAIMNAIQLQDVISLATITVVIIMLQPVDNVNDLIGIATSRVIENILGVVISFLVNVFIMPPKYDNVLYKEISDTSSEVLIRLRAILRKNGEYSSLTSDLDWAYKRINYIRDLFQLSKEEPIWFASRRVSRKRQLVVYRSFIQSLLDMTNLLHTIHTHTNILFVIDDDLRIQIRERIETLCAAHEQIFLKFDGRISPAEVNFFQPTKMRRQELMNHIIKETDLNRGSETESLNYRIEKSNSLILITGAMIKVESSLIHLNTLVRSYHTHHEEDHDHYALKDKLDS</sequence>
<reference evidence="8 9" key="1">
    <citation type="journal article" date="2020" name="J. Bacteriol.">
        <title>Aerococcus urinae Isolated from Women with Lower Urinary Tract Symptoms: In Vitro Aggregation and Genome Analysis.</title>
        <authorList>
            <person name="Hilt E.E."/>
            <person name="Putonti C."/>
            <person name="Thomas-White K."/>
            <person name="Lewis A.L."/>
            <person name="Visick K.L."/>
            <person name="Gilbert N.M."/>
            <person name="Wolfe A.J."/>
        </authorList>
    </citation>
    <scope>NUCLEOTIDE SEQUENCE [LARGE SCALE GENOMIC DNA]</scope>
    <source>
        <strain evidence="8 9">UMB1016</strain>
    </source>
</reference>
<evidence type="ECO:0000313" key="7">
    <source>
        <dbReference type="EMBL" id="MCY3088052.1"/>
    </source>
</evidence>
<dbReference type="EMBL" id="JAOTMY010000005">
    <property type="protein sequence ID" value="MCY3088052.1"/>
    <property type="molecule type" value="Genomic_DNA"/>
</dbReference>
<dbReference type="Pfam" id="PF06081">
    <property type="entry name" value="ArAE_1"/>
    <property type="match status" value="1"/>
</dbReference>
<dbReference type="InterPro" id="IPR010343">
    <property type="entry name" value="ArAE_1"/>
</dbReference>
<dbReference type="RefSeq" id="WP_070559748.1">
    <property type="nucleotide sequence ID" value="NZ_CAJHLG010000014.1"/>
</dbReference>
<organism evidence="7 10">
    <name type="scientific">Aerococcus mictus</name>
    <dbReference type="NCBI Taxonomy" id="2976810"/>
    <lineage>
        <taxon>Bacteria</taxon>
        <taxon>Bacillati</taxon>
        <taxon>Bacillota</taxon>
        <taxon>Bacilli</taxon>
        <taxon>Lactobacillales</taxon>
        <taxon>Aerococcaceae</taxon>
        <taxon>Aerococcus</taxon>
    </lineage>
</organism>
<evidence type="ECO:0000313" key="9">
    <source>
        <dbReference type="Proteomes" id="UP000250354"/>
    </source>
</evidence>
<evidence type="ECO:0000256" key="4">
    <source>
        <dbReference type="ARBA" id="ARBA00022989"/>
    </source>
</evidence>
<evidence type="ECO:0000256" key="5">
    <source>
        <dbReference type="ARBA" id="ARBA00023136"/>
    </source>
</evidence>
<comment type="subcellular location">
    <subcellularLocation>
        <location evidence="1">Cell membrane</location>
        <topology evidence="1">Multi-pass membrane protein</topology>
    </subcellularLocation>
</comment>
<dbReference type="PANTHER" id="PTHR30509">
    <property type="entry name" value="P-HYDROXYBENZOIC ACID EFFLUX PUMP SUBUNIT-RELATED"/>
    <property type="match status" value="1"/>
</dbReference>
<accession>A0A9Q4DG08</accession>
<dbReference type="EMBL" id="CP145132">
    <property type="protein sequence ID" value="WWC54241.1"/>
    <property type="molecule type" value="Genomic_DNA"/>
</dbReference>
<dbReference type="AlphaFoldDB" id="A0A1E9PER9"/>